<evidence type="ECO:0000313" key="4">
    <source>
        <dbReference type="Proteomes" id="UP001497512"/>
    </source>
</evidence>
<proteinExistence type="inferred from homology"/>
<reference evidence="3" key="1">
    <citation type="submission" date="2024-02" db="EMBL/GenBank/DDBJ databases">
        <authorList>
            <consortium name="ELIXIR-Norway"/>
            <consortium name="Elixir Norway"/>
        </authorList>
    </citation>
    <scope>NUCLEOTIDE SEQUENCE</scope>
</reference>
<dbReference type="SUPFAM" id="SSF52833">
    <property type="entry name" value="Thioredoxin-like"/>
    <property type="match status" value="1"/>
</dbReference>
<keyword evidence="4" id="KW-1185">Reference proteome</keyword>
<organism evidence="3 4">
    <name type="scientific">Sphagnum troendelagicum</name>
    <dbReference type="NCBI Taxonomy" id="128251"/>
    <lineage>
        <taxon>Eukaryota</taxon>
        <taxon>Viridiplantae</taxon>
        <taxon>Streptophyta</taxon>
        <taxon>Embryophyta</taxon>
        <taxon>Bryophyta</taxon>
        <taxon>Sphagnophytina</taxon>
        <taxon>Sphagnopsida</taxon>
        <taxon>Sphagnales</taxon>
        <taxon>Sphagnaceae</taxon>
        <taxon>Sphagnum</taxon>
    </lineage>
</organism>
<dbReference type="EMBL" id="OZ019906">
    <property type="protein sequence ID" value="CAK9204558.1"/>
    <property type="molecule type" value="Genomic_DNA"/>
</dbReference>
<dbReference type="PANTHER" id="PTHR43601">
    <property type="entry name" value="THIOREDOXIN, MITOCHONDRIAL"/>
    <property type="match status" value="1"/>
</dbReference>
<sequence length="253" mass="28735">MWGKEEEEDKRREWSRQWWCKGGCDLKLDLPWPFKDVHNIGQRVFQEWQRGGSSLRVPGALGTTKPVLSQNKYDEGGQGGGFVQQLMPPQVQQGLGKGLVWWRQQNNSQIAAPSSALSSEEQGEAEERALAAALISRQRATVLEFYSPRCSLCRSLLNIVLEMEAKNKDWLNVVLADVENKKWLPEVLLYDITYVPCFVLLDSQGNALAKTGVPHSRLHVLRGLSYMLESMRPIRKLLKHVEPSEKQSTPQKP</sequence>
<dbReference type="InterPro" id="IPR013766">
    <property type="entry name" value="Thioredoxin_domain"/>
</dbReference>
<feature type="domain" description="Thioredoxin" evidence="2">
    <location>
        <begin position="133"/>
        <end position="208"/>
    </location>
</feature>
<protein>
    <recommendedName>
        <fullName evidence="2">Thioredoxin domain-containing protein</fullName>
    </recommendedName>
</protein>
<dbReference type="Gene3D" id="3.40.30.10">
    <property type="entry name" value="Glutaredoxin"/>
    <property type="match status" value="1"/>
</dbReference>
<gene>
    <name evidence="3" type="ORF">CSSPTR1EN2_LOCUS7446</name>
</gene>
<evidence type="ECO:0000259" key="2">
    <source>
        <dbReference type="Pfam" id="PF00085"/>
    </source>
</evidence>
<comment type="similarity">
    <text evidence="1">Belongs to the thioredoxin family.</text>
</comment>
<dbReference type="PANTHER" id="PTHR43601:SF11">
    <property type="entry name" value="EXPRESSED PROTEIN"/>
    <property type="match status" value="1"/>
</dbReference>
<evidence type="ECO:0000256" key="1">
    <source>
        <dbReference type="ARBA" id="ARBA00008987"/>
    </source>
</evidence>
<evidence type="ECO:0000313" key="3">
    <source>
        <dbReference type="EMBL" id="CAK9204558.1"/>
    </source>
</evidence>
<dbReference type="Proteomes" id="UP001497512">
    <property type="component" value="Chromosome 14"/>
</dbReference>
<name>A0ABP0TTN6_9BRYO</name>
<dbReference type="InterPro" id="IPR036249">
    <property type="entry name" value="Thioredoxin-like_sf"/>
</dbReference>
<accession>A0ABP0TTN6</accession>
<dbReference type="Pfam" id="PF00085">
    <property type="entry name" value="Thioredoxin"/>
    <property type="match status" value="1"/>
</dbReference>